<evidence type="ECO:0000259" key="8">
    <source>
        <dbReference type="Pfam" id="PF01529"/>
    </source>
</evidence>
<evidence type="ECO:0000256" key="2">
    <source>
        <dbReference type="ARBA" id="ARBA00022679"/>
    </source>
</evidence>
<dbReference type="PROSITE" id="PS50216">
    <property type="entry name" value="DHHC"/>
    <property type="match status" value="1"/>
</dbReference>
<organism evidence="9 10">
    <name type="scientific">Ridgeia piscesae</name>
    <name type="common">Tubeworm</name>
    <dbReference type="NCBI Taxonomy" id="27915"/>
    <lineage>
        <taxon>Eukaryota</taxon>
        <taxon>Metazoa</taxon>
        <taxon>Spiralia</taxon>
        <taxon>Lophotrochozoa</taxon>
        <taxon>Annelida</taxon>
        <taxon>Polychaeta</taxon>
        <taxon>Sedentaria</taxon>
        <taxon>Canalipalpata</taxon>
        <taxon>Sabellida</taxon>
        <taxon>Siboglinidae</taxon>
        <taxon>Ridgeia</taxon>
    </lineage>
</organism>
<protein>
    <recommendedName>
        <fullName evidence="7">Palmitoyltransferase</fullName>
        <ecNumber evidence="7">2.3.1.225</ecNumber>
    </recommendedName>
</protein>
<evidence type="ECO:0000256" key="5">
    <source>
        <dbReference type="ARBA" id="ARBA00023136"/>
    </source>
</evidence>
<dbReference type="Proteomes" id="UP001209878">
    <property type="component" value="Unassembled WGS sequence"/>
</dbReference>
<evidence type="ECO:0000256" key="3">
    <source>
        <dbReference type="ARBA" id="ARBA00022692"/>
    </source>
</evidence>
<comment type="catalytic activity">
    <reaction evidence="7">
        <text>L-cysteinyl-[protein] + hexadecanoyl-CoA = S-hexadecanoyl-L-cysteinyl-[protein] + CoA</text>
        <dbReference type="Rhea" id="RHEA:36683"/>
        <dbReference type="Rhea" id="RHEA-COMP:10131"/>
        <dbReference type="Rhea" id="RHEA-COMP:11032"/>
        <dbReference type="ChEBI" id="CHEBI:29950"/>
        <dbReference type="ChEBI" id="CHEBI:57287"/>
        <dbReference type="ChEBI" id="CHEBI:57379"/>
        <dbReference type="ChEBI" id="CHEBI:74151"/>
        <dbReference type="EC" id="2.3.1.225"/>
    </reaction>
</comment>
<feature type="transmembrane region" description="Helical" evidence="7">
    <location>
        <begin position="180"/>
        <end position="206"/>
    </location>
</feature>
<evidence type="ECO:0000256" key="7">
    <source>
        <dbReference type="RuleBase" id="RU079119"/>
    </source>
</evidence>
<keyword evidence="10" id="KW-1185">Reference proteome</keyword>
<dbReference type="InterPro" id="IPR001594">
    <property type="entry name" value="Palmitoyltrfase_DHHC"/>
</dbReference>
<dbReference type="GO" id="GO:0016020">
    <property type="term" value="C:membrane"/>
    <property type="evidence" value="ECO:0007669"/>
    <property type="project" value="UniProtKB-SubCell"/>
</dbReference>
<dbReference type="GO" id="GO:0019706">
    <property type="term" value="F:protein-cysteine S-palmitoyltransferase activity"/>
    <property type="evidence" value="ECO:0007669"/>
    <property type="project" value="UniProtKB-EC"/>
</dbReference>
<comment type="domain">
    <text evidence="7">The DHHC domain is required for palmitoyltransferase activity.</text>
</comment>
<sequence length="402" mass="47033">MASHVRYTRVLHWGPLIALIIITYISLYSIYCAMQWWPVHTLGGFLHMAVYLTWESLILYNFFNSIYVGPGTVPLGWEPEKMEDTQFLQYCVICEGYKPPRSHHCRKCQRCIMKMDHHCPWINNCVGHKNHLSFTAFLLYAPIGCAHSLCIIIPSMYWAMYRTYYHRYGRGEEPDVFLTVNAFIAGMFAVGLSIGVVLAVGGLLFLQVRSILRNETGVETWIKDKANYRRRDDSEEFVYPYNLGRWANWCMVCHCRRRPELDGFWWPVRDGCDQYTFTVEQLEQKKDKREHSVEYVIKKPYSGTICPIYMGPRVCFGSPCTDEPRIRVCKGDHTIVTRWKRHWLYGTKALDTMQIGNTKKRERGWFPRQCAVEVLNDGFVDQPEADGYRGSVEDSFNTKKDR</sequence>
<gene>
    <name evidence="9" type="ORF">NP493_27g06012</name>
</gene>
<comment type="similarity">
    <text evidence="7">Belongs to the DHHC palmitoyltransferase family.</text>
</comment>
<keyword evidence="3 7" id="KW-0812">Transmembrane</keyword>
<dbReference type="AlphaFoldDB" id="A0AAD9PDQ1"/>
<evidence type="ECO:0000313" key="9">
    <source>
        <dbReference type="EMBL" id="KAK2192647.1"/>
    </source>
</evidence>
<evidence type="ECO:0000256" key="1">
    <source>
        <dbReference type="ARBA" id="ARBA00004141"/>
    </source>
</evidence>
<proteinExistence type="inferred from homology"/>
<keyword evidence="6 7" id="KW-0012">Acyltransferase</keyword>
<comment type="caution">
    <text evidence="9">The sequence shown here is derived from an EMBL/GenBank/DDBJ whole genome shotgun (WGS) entry which is preliminary data.</text>
</comment>
<dbReference type="PANTHER" id="PTHR12246">
    <property type="entry name" value="PALMITOYLTRANSFERASE ZDHHC16"/>
    <property type="match status" value="1"/>
</dbReference>
<dbReference type="InterPro" id="IPR039859">
    <property type="entry name" value="PFA4/ZDH16/20/ERF2-like"/>
</dbReference>
<accession>A0AAD9PDQ1</accession>
<reference evidence="9" key="1">
    <citation type="journal article" date="2023" name="Mol. Biol. Evol.">
        <title>Third-Generation Sequencing Reveals the Adaptive Role of the Epigenome in Three Deep-Sea Polychaetes.</title>
        <authorList>
            <person name="Perez M."/>
            <person name="Aroh O."/>
            <person name="Sun Y."/>
            <person name="Lan Y."/>
            <person name="Juniper S.K."/>
            <person name="Young C.R."/>
            <person name="Angers B."/>
            <person name="Qian P.Y."/>
        </authorList>
    </citation>
    <scope>NUCLEOTIDE SEQUENCE</scope>
    <source>
        <strain evidence="9">R07B-5</strain>
    </source>
</reference>
<keyword evidence="2 7" id="KW-0808">Transferase</keyword>
<feature type="transmembrane region" description="Helical" evidence="7">
    <location>
        <begin position="12"/>
        <end position="31"/>
    </location>
</feature>
<dbReference type="Pfam" id="PF01529">
    <property type="entry name" value="DHHC"/>
    <property type="match status" value="1"/>
</dbReference>
<dbReference type="EMBL" id="JAODUO010000026">
    <property type="protein sequence ID" value="KAK2192647.1"/>
    <property type="molecule type" value="Genomic_DNA"/>
</dbReference>
<feature type="transmembrane region" description="Helical" evidence="7">
    <location>
        <begin position="37"/>
        <end position="54"/>
    </location>
</feature>
<evidence type="ECO:0000313" key="10">
    <source>
        <dbReference type="Proteomes" id="UP001209878"/>
    </source>
</evidence>
<keyword evidence="4 7" id="KW-1133">Transmembrane helix</keyword>
<evidence type="ECO:0000256" key="4">
    <source>
        <dbReference type="ARBA" id="ARBA00022989"/>
    </source>
</evidence>
<feature type="transmembrane region" description="Helical" evidence="7">
    <location>
        <begin position="137"/>
        <end position="160"/>
    </location>
</feature>
<keyword evidence="5 7" id="KW-0472">Membrane</keyword>
<evidence type="ECO:0000256" key="6">
    <source>
        <dbReference type="ARBA" id="ARBA00023315"/>
    </source>
</evidence>
<name>A0AAD9PDQ1_RIDPI</name>
<feature type="domain" description="Palmitoyltransferase DHHC" evidence="8">
    <location>
        <begin position="87"/>
        <end position="222"/>
    </location>
</feature>
<dbReference type="EC" id="2.3.1.225" evidence="7"/>
<comment type="subcellular location">
    <subcellularLocation>
        <location evidence="1">Membrane</location>
        <topology evidence="1">Multi-pass membrane protein</topology>
    </subcellularLocation>
</comment>